<dbReference type="EMBL" id="AB047548">
    <property type="protein sequence ID" value="BAB32757.1"/>
    <property type="molecule type" value="Genomic_DNA"/>
</dbReference>
<name>Q9AQN1_METRE</name>
<reference evidence="1" key="1">
    <citation type="journal article" date="1997" name="J. Bacteriol.">
        <title>Cloning of genes involved in carbazole degradation of Pseudomonas sp. strain CA10: nucleotide sequences of genes and characterization of meta-cleavage enzymes and hydrolase.</title>
        <authorList>
            <person name="Sato S.I."/>
            <person name="Ouchiyama N."/>
            <person name="Kimura T."/>
            <person name="Nojiri H."/>
            <person name="Yamane H."/>
            <person name="Omori T."/>
        </authorList>
    </citation>
    <scope>NUCLEOTIDE SEQUENCE</scope>
    <source>
        <strain evidence="1">CA10</strain>
    </source>
</reference>
<gene>
    <name evidence="1" type="primary">ORF16</name>
</gene>
<reference evidence="1" key="2">
    <citation type="journal article" date="1997" name="J. Bacteriol.">
        <title>Identification and characterization of genes encoding carbazole 1,9a-dioxygenase in Pseudomonas sp. strain CA10.</title>
        <authorList>
            <person name="Sato S.I."/>
            <person name="Nam J.W."/>
            <person name="Kasuga K."/>
            <person name="Nojiri H."/>
            <person name="Yamane H."/>
            <person name="Omori T."/>
        </authorList>
    </citation>
    <scope>NUCLEOTIDE SEQUENCE</scope>
    <source>
        <strain evidence="1">CA10</strain>
    </source>
</reference>
<reference evidence="1" key="4">
    <citation type="journal article" date="2004" name="J. Bacteriol.">
        <title>Transcriptional regulation of the ant operon, encoding two-component anthranilate 1,2-dioxygenase, on the carbazole-degradative plasmid pCAR1 of Pseudomonas resinovorans strain CA10.</title>
        <authorList>
            <person name="Urata M."/>
            <person name="Miyakoshi M."/>
            <person name="Kai S."/>
            <person name="Maeda K."/>
            <person name="Habe H."/>
            <person name="Omori T."/>
            <person name="Yamane H."/>
            <person name="Nojiri H."/>
        </authorList>
    </citation>
    <scope>NUCLEOTIDE SEQUENCE</scope>
    <source>
        <strain evidence="1">CA10</strain>
    </source>
</reference>
<sequence>MQLGVQPGARWLRARWATHLVRLAAHAALGGGQFDKVLGAVDPFLAFQVGQFFLQMLARLRGRVGGAVAHELAAAVLDKVQQACDLGAHRRRHLGLGGAITSRSPAAAPSRHCPQPLLNACMFVPPSKKCRL</sequence>
<evidence type="ECO:0000313" key="1">
    <source>
        <dbReference type="EMBL" id="BAB32757.1"/>
    </source>
</evidence>
<proteinExistence type="predicted"/>
<organism evidence="1">
    <name type="scientific">Metapseudomonas resinovorans</name>
    <name type="common">Pseudomonas resinovorans</name>
    <dbReference type="NCBI Taxonomy" id="53412"/>
    <lineage>
        <taxon>Bacteria</taxon>
        <taxon>Pseudomonadati</taxon>
        <taxon>Pseudomonadota</taxon>
        <taxon>Gammaproteobacteria</taxon>
        <taxon>Pseudomonadales</taxon>
        <taxon>Pseudomonadaceae</taxon>
        <taxon>Metapseudomonas</taxon>
    </lineage>
</organism>
<reference evidence="1" key="3">
    <citation type="journal article" date="2001" name="J. Bacteriol.">
        <title>Genetic characterization and evolutionary implications of a car gene cluster in the carbazole degrader Pseudomonas sp. strain CA10.</title>
        <authorList>
            <person name="Nojiri H."/>
            <person name="Sekiguchi H."/>
            <person name="Maeda K."/>
            <person name="Urata M."/>
            <person name="Nakai S."/>
            <person name="Yoshida T."/>
            <person name="Habe H."/>
            <person name="Omori T."/>
        </authorList>
    </citation>
    <scope>NUCLEOTIDE SEQUENCE</scope>
    <source>
        <strain evidence="1">CA10</strain>
    </source>
</reference>
<dbReference type="AlphaFoldDB" id="Q9AQN1"/>
<protein>
    <submittedName>
        <fullName evidence="1">Uncharacterized protein ORF16</fullName>
    </submittedName>
</protein>
<accession>Q9AQN1</accession>